<sequence length="158" mass="16998">MNKLDISARLSTCQTNCYRMTTLGERLKQERKRLGLNQEEFAAHGGVKRYAQLNYENGSRKPDSDYLAAVASLGVDVLFVLTGRCDPGSLPSDEAELLRRYREASDALKAAALGALIGGAAPAKVQQNFHSGVNIGQQITGNVTAPQAFTVGGSKKKK</sequence>
<organism evidence="2 3">
    <name type="scientific">Pandoraea pnomenusa</name>
    <dbReference type="NCBI Taxonomy" id="93220"/>
    <lineage>
        <taxon>Bacteria</taxon>
        <taxon>Pseudomonadati</taxon>
        <taxon>Pseudomonadota</taxon>
        <taxon>Betaproteobacteria</taxon>
        <taxon>Burkholderiales</taxon>
        <taxon>Burkholderiaceae</taxon>
        <taxon>Pandoraea</taxon>
    </lineage>
</organism>
<dbReference type="RefSeq" id="WP_255315192.1">
    <property type="nucleotide sequence ID" value="NZ_CP009553.3"/>
</dbReference>
<dbReference type="AlphaFoldDB" id="A0A378YP36"/>
<dbReference type="EMBL" id="UGSG01000001">
    <property type="protein sequence ID" value="SUA78267.1"/>
    <property type="molecule type" value="Genomic_DNA"/>
</dbReference>
<evidence type="ECO:0000259" key="1">
    <source>
        <dbReference type="PROSITE" id="PS50943"/>
    </source>
</evidence>
<dbReference type="PROSITE" id="PS50943">
    <property type="entry name" value="HTH_CROC1"/>
    <property type="match status" value="1"/>
</dbReference>
<name>A0A378YP36_9BURK</name>
<proteinExistence type="predicted"/>
<dbReference type="InterPro" id="IPR010982">
    <property type="entry name" value="Lambda_DNA-bd_dom_sf"/>
</dbReference>
<feature type="domain" description="HTH cro/C1-type" evidence="1">
    <location>
        <begin position="27"/>
        <end position="80"/>
    </location>
</feature>
<evidence type="ECO:0000313" key="3">
    <source>
        <dbReference type="Proteomes" id="UP000254573"/>
    </source>
</evidence>
<dbReference type="SMART" id="SM00530">
    <property type="entry name" value="HTH_XRE"/>
    <property type="match status" value="1"/>
</dbReference>
<dbReference type="Gene3D" id="1.10.260.40">
    <property type="entry name" value="lambda repressor-like DNA-binding domains"/>
    <property type="match status" value="1"/>
</dbReference>
<gene>
    <name evidence="2" type="ORF">NCTC13160_02437</name>
</gene>
<accession>A0A378YP36</accession>
<dbReference type="Pfam" id="PF01381">
    <property type="entry name" value="HTH_3"/>
    <property type="match status" value="1"/>
</dbReference>
<dbReference type="Proteomes" id="UP000254573">
    <property type="component" value="Unassembled WGS sequence"/>
</dbReference>
<evidence type="ECO:0000313" key="2">
    <source>
        <dbReference type="EMBL" id="SUA78267.1"/>
    </source>
</evidence>
<dbReference type="GO" id="GO:0003677">
    <property type="term" value="F:DNA binding"/>
    <property type="evidence" value="ECO:0007669"/>
    <property type="project" value="InterPro"/>
</dbReference>
<dbReference type="CDD" id="cd00093">
    <property type="entry name" value="HTH_XRE"/>
    <property type="match status" value="1"/>
</dbReference>
<dbReference type="InterPro" id="IPR001387">
    <property type="entry name" value="Cro/C1-type_HTH"/>
</dbReference>
<protein>
    <submittedName>
        <fullName evidence="2">Helix-turn-helix domain</fullName>
    </submittedName>
</protein>
<reference evidence="2 3" key="1">
    <citation type="submission" date="2018-06" db="EMBL/GenBank/DDBJ databases">
        <authorList>
            <consortium name="Pathogen Informatics"/>
            <person name="Doyle S."/>
        </authorList>
    </citation>
    <scope>NUCLEOTIDE SEQUENCE [LARGE SCALE GENOMIC DNA]</scope>
    <source>
        <strain evidence="2 3">NCTC13160</strain>
    </source>
</reference>
<dbReference type="SUPFAM" id="SSF47413">
    <property type="entry name" value="lambda repressor-like DNA-binding domains"/>
    <property type="match status" value="1"/>
</dbReference>